<keyword evidence="11" id="KW-0675">Receptor</keyword>
<keyword evidence="3 8" id="KW-1134">Transmembrane beta strand</keyword>
<dbReference type="GO" id="GO:0044718">
    <property type="term" value="P:siderophore transmembrane transport"/>
    <property type="evidence" value="ECO:0007669"/>
    <property type="project" value="TreeGrafter"/>
</dbReference>
<feature type="domain" description="TonB-dependent receptor plug" evidence="10">
    <location>
        <begin position="231"/>
        <end position="309"/>
    </location>
</feature>
<protein>
    <submittedName>
        <fullName evidence="11">TonB-dependent receptor</fullName>
    </submittedName>
</protein>
<dbReference type="InterPro" id="IPR039426">
    <property type="entry name" value="TonB-dep_rcpt-like"/>
</dbReference>
<dbReference type="Proteomes" id="UP000310760">
    <property type="component" value="Unassembled WGS sequence"/>
</dbReference>
<keyword evidence="2 8" id="KW-0813">Transport</keyword>
<dbReference type="InterPro" id="IPR008969">
    <property type="entry name" value="CarboxyPept-like_regulatory"/>
</dbReference>
<evidence type="ECO:0000256" key="4">
    <source>
        <dbReference type="ARBA" id="ARBA00022692"/>
    </source>
</evidence>
<evidence type="ECO:0000256" key="1">
    <source>
        <dbReference type="ARBA" id="ARBA00004571"/>
    </source>
</evidence>
<dbReference type="Gene3D" id="2.170.130.10">
    <property type="entry name" value="TonB-dependent receptor, plug domain"/>
    <property type="match status" value="1"/>
</dbReference>
<dbReference type="PANTHER" id="PTHR30069:SF29">
    <property type="entry name" value="HEMOGLOBIN AND HEMOGLOBIN-HAPTOGLOBIN-BINDING PROTEIN 1-RELATED"/>
    <property type="match status" value="1"/>
</dbReference>
<evidence type="ECO:0000256" key="6">
    <source>
        <dbReference type="ARBA" id="ARBA00023136"/>
    </source>
</evidence>
<proteinExistence type="inferred from homology"/>
<dbReference type="InterPro" id="IPR012910">
    <property type="entry name" value="Plug_dom"/>
</dbReference>
<feature type="signal peptide" evidence="9">
    <location>
        <begin position="1"/>
        <end position="23"/>
    </location>
</feature>
<reference evidence="11 12" key="1">
    <citation type="submission" date="2019-04" db="EMBL/GenBank/DDBJ databases">
        <title>Microbes associate with the intestines of laboratory mice.</title>
        <authorList>
            <person name="Navarre W."/>
            <person name="Wong E."/>
            <person name="Huang K."/>
            <person name="Tropini C."/>
            <person name="Ng K."/>
            <person name="Yu B."/>
        </authorList>
    </citation>
    <scope>NUCLEOTIDE SEQUENCE [LARGE SCALE GENOMIC DNA]</scope>
    <source>
        <strain evidence="11 12">NM22_B1</strain>
    </source>
</reference>
<name>A0A4S2FQY2_9BACT</name>
<dbReference type="SUPFAM" id="SSF56935">
    <property type="entry name" value="Porins"/>
    <property type="match status" value="1"/>
</dbReference>
<dbReference type="PROSITE" id="PS52016">
    <property type="entry name" value="TONB_DEPENDENT_REC_3"/>
    <property type="match status" value="1"/>
</dbReference>
<dbReference type="Pfam" id="PF07715">
    <property type="entry name" value="Plug"/>
    <property type="match status" value="1"/>
</dbReference>
<evidence type="ECO:0000256" key="3">
    <source>
        <dbReference type="ARBA" id="ARBA00022452"/>
    </source>
</evidence>
<gene>
    <name evidence="11" type="ORF">E5339_06510</name>
</gene>
<keyword evidence="5 9" id="KW-0732">Signal</keyword>
<sequence>MMQFHSKISLLLLLCLMHFCIEAKGTEHEDEPLVTLDMRQAPVQKVLTEITRQTGVTFSYESSLIKHLPAVDITMTDKPLSYCLRILFQKLPVEYIQTGKYIILKKKQKTVVISGFVRDKASSESLIGASIYDAESHRGTTSNADGFFSLTLKAGNNVCLNISYVGYDSFQQSFTQLEQDTLLPILLSSHQQLAEVIITSQYTASSSVHTSGMGHTRLNKNLIRQTPVLFGESDIIKTLQTLPGVSAGMAGLAGMHVRGGNGDDNLYMIEGNPLYQINHVGGLFSAFNAEAVKDVEFFKSAFPARYGGRLSSVVDIHTKDGNMKEYHGSAMLGLTSGSLNLEGPVVKDRTSFNFALRRSWIDALSAPAIAIWNSTRDKGDTEIVARYAFTDMNFKLNHQFNDRSRGYAGVYWGNDFLKGGEKRDGNNGYESRNTGKLRWGNIMAFTGWSYVFSNRLFGNVNAAFTHYSSTLKGDYYQGTETSYVSQESSTRNRINDFSLRASFDFRPGTSHQLRFGAHYIYHRFHPVDEKFHFANGLTAQTRQSDNTILPAHELGIYMEEDWKINQKIRLNAGIHIGLYTIDCKTYTSLEPRLASRLLISPQLSLKASYTRMSQYVHQLNESYINLPTDTWMPVSHKLKPMQSDQIALGAYYTTYNQTYSFSIEGYYKWMKHLIDYKDNYQFLPPSTHWEDKLTQGKGRSYGIELIARKEKGKITGWAGYTLSWNDRQFTEINKGRRFPAKFDNRHKFNIVVNWKVRSKVELTGSWTYMTGNRITVSFENYQVISPQYTGHYLPMPGNSLTPPYMSSNGLDYYTERNNFQLPAYHRLDLGINIYRPKKKERMGIWNISIYNVYSYMAPVSIRKGWWYGENCFHTLGVIPIIPSVSYTYKF</sequence>
<dbReference type="GO" id="GO:0009279">
    <property type="term" value="C:cell outer membrane"/>
    <property type="evidence" value="ECO:0007669"/>
    <property type="project" value="UniProtKB-SubCell"/>
</dbReference>
<comment type="similarity">
    <text evidence="8">Belongs to the TonB-dependent receptor family.</text>
</comment>
<keyword evidence="7 8" id="KW-0998">Cell outer membrane</keyword>
<comment type="caution">
    <text evidence="11">The sequence shown here is derived from an EMBL/GenBank/DDBJ whole genome shotgun (WGS) entry which is preliminary data.</text>
</comment>
<dbReference type="Pfam" id="PF13715">
    <property type="entry name" value="CarbopepD_reg_2"/>
    <property type="match status" value="1"/>
</dbReference>
<dbReference type="InterPro" id="IPR037066">
    <property type="entry name" value="Plug_dom_sf"/>
</dbReference>
<evidence type="ECO:0000256" key="5">
    <source>
        <dbReference type="ARBA" id="ARBA00022729"/>
    </source>
</evidence>
<dbReference type="RefSeq" id="WP_135950878.1">
    <property type="nucleotide sequence ID" value="NZ_CANPVL010000003.1"/>
</dbReference>
<evidence type="ECO:0000256" key="8">
    <source>
        <dbReference type="PROSITE-ProRule" id="PRU01360"/>
    </source>
</evidence>
<dbReference type="Gene3D" id="2.40.170.20">
    <property type="entry name" value="TonB-dependent receptor, beta-barrel domain"/>
    <property type="match status" value="1"/>
</dbReference>
<evidence type="ECO:0000256" key="9">
    <source>
        <dbReference type="SAM" id="SignalP"/>
    </source>
</evidence>
<evidence type="ECO:0000313" key="11">
    <source>
        <dbReference type="EMBL" id="TGY71570.1"/>
    </source>
</evidence>
<evidence type="ECO:0000313" key="12">
    <source>
        <dbReference type="Proteomes" id="UP000310760"/>
    </source>
</evidence>
<dbReference type="Gene3D" id="2.60.40.1120">
    <property type="entry name" value="Carboxypeptidase-like, regulatory domain"/>
    <property type="match status" value="1"/>
</dbReference>
<feature type="chain" id="PRO_5020616183" evidence="9">
    <location>
        <begin position="24"/>
        <end position="890"/>
    </location>
</feature>
<dbReference type="GO" id="GO:0015344">
    <property type="term" value="F:siderophore uptake transmembrane transporter activity"/>
    <property type="evidence" value="ECO:0007669"/>
    <property type="project" value="TreeGrafter"/>
</dbReference>
<dbReference type="EMBL" id="SRYJ01000011">
    <property type="protein sequence ID" value="TGY71570.1"/>
    <property type="molecule type" value="Genomic_DNA"/>
</dbReference>
<keyword evidence="4 8" id="KW-0812">Transmembrane</keyword>
<evidence type="ECO:0000256" key="2">
    <source>
        <dbReference type="ARBA" id="ARBA00022448"/>
    </source>
</evidence>
<comment type="subcellular location">
    <subcellularLocation>
        <location evidence="1 8">Cell outer membrane</location>
        <topology evidence="1 8">Multi-pass membrane protein</topology>
    </subcellularLocation>
</comment>
<dbReference type="PANTHER" id="PTHR30069">
    <property type="entry name" value="TONB-DEPENDENT OUTER MEMBRANE RECEPTOR"/>
    <property type="match status" value="1"/>
</dbReference>
<dbReference type="InterPro" id="IPR036942">
    <property type="entry name" value="Beta-barrel_TonB_sf"/>
</dbReference>
<dbReference type="AlphaFoldDB" id="A0A4S2FQY2"/>
<organism evidence="11 12">
    <name type="scientific">Phocaeicola sartorii</name>
    <dbReference type="NCBI Taxonomy" id="671267"/>
    <lineage>
        <taxon>Bacteria</taxon>
        <taxon>Pseudomonadati</taxon>
        <taxon>Bacteroidota</taxon>
        <taxon>Bacteroidia</taxon>
        <taxon>Bacteroidales</taxon>
        <taxon>Bacteroidaceae</taxon>
        <taxon>Phocaeicola</taxon>
    </lineage>
</organism>
<dbReference type="SUPFAM" id="SSF49464">
    <property type="entry name" value="Carboxypeptidase regulatory domain-like"/>
    <property type="match status" value="1"/>
</dbReference>
<accession>A0A4S2FQY2</accession>
<keyword evidence="6 8" id="KW-0472">Membrane</keyword>
<evidence type="ECO:0000256" key="7">
    <source>
        <dbReference type="ARBA" id="ARBA00023237"/>
    </source>
</evidence>
<evidence type="ECO:0000259" key="10">
    <source>
        <dbReference type="Pfam" id="PF07715"/>
    </source>
</evidence>